<evidence type="ECO:0000313" key="2">
    <source>
        <dbReference type="Proteomes" id="UP001458880"/>
    </source>
</evidence>
<name>A0AAW1JDF5_POPJA</name>
<gene>
    <name evidence="1" type="ORF">QE152_g30651</name>
</gene>
<sequence>MVAYILSRLIRCVIPLNTPLSVHVRRLNAELQLPVSTLRTILKNREEIKEKEVWREKSKKLQNAADIINIAAAWETIKPETIQNCFKKAGFRNNEVDVALEEEEPTILPETIQNCFKKAGFRNNEVDVALEEEEPTILQGFTGYASFEDNVATYEIRSIENLIEDVNNTPGFYWICFL</sequence>
<reference evidence="1 2" key="1">
    <citation type="journal article" date="2024" name="BMC Genomics">
        <title>De novo assembly and annotation of Popillia japonica's genome with initial clues to its potential as an invasive pest.</title>
        <authorList>
            <person name="Cucini C."/>
            <person name="Boschi S."/>
            <person name="Funari R."/>
            <person name="Cardaioli E."/>
            <person name="Iannotti N."/>
            <person name="Marturano G."/>
            <person name="Paoli F."/>
            <person name="Bruttini M."/>
            <person name="Carapelli A."/>
            <person name="Frati F."/>
            <person name="Nardi F."/>
        </authorList>
    </citation>
    <scope>NUCLEOTIDE SEQUENCE [LARGE SCALE GENOMIC DNA]</scope>
    <source>
        <strain evidence="1">DMR45628</strain>
    </source>
</reference>
<proteinExistence type="predicted"/>
<organism evidence="1 2">
    <name type="scientific">Popillia japonica</name>
    <name type="common">Japanese beetle</name>
    <dbReference type="NCBI Taxonomy" id="7064"/>
    <lineage>
        <taxon>Eukaryota</taxon>
        <taxon>Metazoa</taxon>
        <taxon>Ecdysozoa</taxon>
        <taxon>Arthropoda</taxon>
        <taxon>Hexapoda</taxon>
        <taxon>Insecta</taxon>
        <taxon>Pterygota</taxon>
        <taxon>Neoptera</taxon>
        <taxon>Endopterygota</taxon>
        <taxon>Coleoptera</taxon>
        <taxon>Polyphaga</taxon>
        <taxon>Scarabaeiformia</taxon>
        <taxon>Scarabaeidae</taxon>
        <taxon>Rutelinae</taxon>
        <taxon>Popillia</taxon>
    </lineage>
</organism>
<evidence type="ECO:0008006" key="3">
    <source>
        <dbReference type="Google" id="ProtNLM"/>
    </source>
</evidence>
<accession>A0AAW1JDF5</accession>
<dbReference type="AlphaFoldDB" id="A0AAW1JDF5"/>
<protein>
    <recommendedName>
        <fullName evidence="3">DDE-1 domain-containing protein</fullName>
    </recommendedName>
</protein>
<dbReference type="Proteomes" id="UP001458880">
    <property type="component" value="Unassembled WGS sequence"/>
</dbReference>
<dbReference type="EMBL" id="JASPKY010000415">
    <property type="protein sequence ID" value="KAK9701354.1"/>
    <property type="molecule type" value="Genomic_DNA"/>
</dbReference>
<keyword evidence="2" id="KW-1185">Reference proteome</keyword>
<evidence type="ECO:0000313" key="1">
    <source>
        <dbReference type="EMBL" id="KAK9701354.1"/>
    </source>
</evidence>
<comment type="caution">
    <text evidence="1">The sequence shown here is derived from an EMBL/GenBank/DDBJ whole genome shotgun (WGS) entry which is preliminary data.</text>
</comment>